<evidence type="ECO:0000259" key="1">
    <source>
        <dbReference type="Pfam" id="PF18962"/>
    </source>
</evidence>
<evidence type="ECO:0000313" key="2">
    <source>
        <dbReference type="EMBL" id="RIJ47035.1"/>
    </source>
</evidence>
<dbReference type="InterPro" id="IPR026444">
    <property type="entry name" value="Secre_tail"/>
</dbReference>
<dbReference type="RefSeq" id="WP_119439074.1">
    <property type="nucleotide sequence ID" value="NZ_QWGR01000010.1"/>
</dbReference>
<dbReference type="PANTHER" id="PTHR42754">
    <property type="entry name" value="ENDOGLUCANASE"/>
    <property type="match status" value="1"/>
</dbReference>
<dbReference type="NCBIfam" id="TIGR04183">
    <property type="entry name" value="Por_Secre_tail"/>
    <property type="match status" value="1"/>
</dbReference>
<dbReference type="SUPFAM" id="SSF50998">
    <property type="entry name" value="Quinoprotein alcohol dehydrogenase-like"/>
    <property type="match status" value="1"/>
</dbReference>
<dbReference type="PANTHER" id="PTHR42754:SF1">
    <property type="entry name" value="LIPOPROTEIN"/>
    <property type="match status" value="1"/>
</dbReference>
<gene>
    <name evidence="2" type="ORF">D1614_16505</name>
</gene>
<evidence type="ECO:0000313" key="3">
    <source>
        <dbReference type="Proteomes" id="UP000265926"/>
    </source>
</evidence>
<dbReference type="EMBL" id="QWGR01000010">
    <property type="protein sequence ID" value="RIJ47035.1"/>
    <property type="molecule type" value="Genomic_DNA"/>
</dbReference>
<keyword evidence="3" id="KW-1185">Reference proteome</keyword>
<name>A0A399SXR4_9BACT</name>
<reference evidence="2 3" key="1">
    <citation type="submission" date="2018-08" db="EMBL/GenBank/DDBJ databases">
        <title>Pallidiluteibacterium maritimus gen. nov., sp. nov., isolated from coastal sediment.</title>
        <authorList>
            <person name="Zhou L.Y."/>
        </authorList>
    </citation>
    <scope>NUCLEOTIDE SEQUENCE [LARGE SCALE GENOMIC DNA]</scope>
    <source>
        <strain evidence="2 3">XSD2</strain>
    </source>
</reference>
<protein>
    <submittedName>
        <fullName evidence="2">T9SS C-terminal target domain-containing protein</fullName>
    </submittedName>
</protein>
<dbReference type="OrthoDB" id="1024192at2"/>
<dbReference type="AlphaFoldDB" id="A0A399SXR4"/>
<sequence>MSKISFIYSVFIVLIISQLFINSSIAQKDLLWNYNYDDGLRTSRDYLVKSFITDNNEIIFTGRIESSFTNTDFNSARISENGKILWETQYSSIKDEADAIVLNYDGGGINSQDIPVSSFLDKDDNLYSAVILVENFNNGHFSQDVAVIKQDSQGNILWKNIFYRQRIDFALDDYFRGFFVDSVGNSWLLTRAPIDTGNSLVKYDNEGNQIFVSHFDLPENTDNSNAKLDLIDGKITFISFHTGVGPFLVTIFSDSGEIEREFHLGNTGDVGMGARRYERIWFVNFPTGEKVIVGKLWYDWGGKKYYKLKIFYFDSNWNQIADIEPESIPIDDIYPHKVTLCGENIYINGGVYYTFDDDMSMKPFILQYDSNANENLIYLDNKYNQGGFVRSLNVSNDTVYLTENVFDSLTYTTNLVRIVNTSQIDYRKEIGVNGYRCHPENIFKTKNSLIFTGELRNTFTPQYPEDTNSEQWVARFNEEGIEQWSVINTGAGASDIQFEKVISDRFNNTYVCGDSQIGPIGDGDKHFYNQHLLLQKIDALGNLLWFRRLSIDATTQLSYRSEHIKLVFNKDGNILLAGFVYPNIYTYKFSPEGDLLAQNIIETERSTLVRDIQIDSKNNIYLYLPYYSKPSQIVKLSSDLEELWRLDFEEELKRDEPGFFIEQDNGNICFMSKDGDIIEMTENGILNSRTTISEFERINHVRKTKEGTYLLTGTIKYGYRDRIKIVEIDSTGKILWEYRDENIAEGKHSMDLPSGDIVVFGGSDDGSIYLRFNDKREFCYKKEYPVKMTLICEDSLQNLLITDNYPNSTIMKIAPNGDSITSHQYINDTLAANFQITDIKVDVSNNPLVCGYINNISSIQYYVWSVGTVAKFSQPESINQPPLFIKRPEIEKFSNPNYRDTLLAVDPDGDSITYSIEQGPDWLTLTGGGILSRNDNYSTDSLIILKATDSHGAYDRLIMTYGLESTTDINTNVLPNGYFTVYPNPSNGLLHIKFQENNLNEKCNVELYDMKGNVVYNKILFINSAGENNINLSPLNPGHYLLMIDRNPNNSCKIILQ</sequence>
<dbReference type="InterPro" id="IPR011047">
    <property type="entry name" value="Quinoprotein_ADH-like_sf"/>
</dbReference>
<accession>A0A399SXR4</accession>
<comment type="caution">
    <text evidence="2">The sequence shown here is derived from an EMBL/GenBank/DDBJ whole genome shotgun (WGS) entry which is preliminary data.</text>
</comment>
<organism evidence="2 3">
    <name type="scientific">Maribellus luteus</name>
    <dbReference type="NCBI Taxonomy" id="2305463"/>
    <lineage>
        <taxon>Bacteria</taxon>
        <taxon>Pseudomonadati</taxon>
        <taxon>Bacteroidota</taxon>
        <taxon>Bacteroidia</taxon>
        <taxon>Marinilabiliales</taxon>
        <taxon>Prolixibacteraceae</taxon>
        <taxon>Maribellus</taxon>
    </lineage>
</organism>
<dbReference type="Pfam" id="PF18962">
    <property type="entry name" value="Por_Secre_tail"/>
    <property type="match status" value="1"/>
</dbReference>
<feature type="domain" description="Secretion system C-terminal sorting" evidence="1">
    <location>
        <begin position="981"/>
        <end position="1055"/>
    </location>
</feature>
<proteinExistence type="predicted"/>
<dbReference type="Proteomes" id="UP000265926">
    <property type="component" value="Unassembled WGS sequence"/>
</dbReference>